<name>A0A5N5GDI5_9ROSA</name>
<dbReference type="PANTHER" id="PTHR12849:SF0">
    <property type="entry name" value="LARIAT DEBRANCHING ENZYME"/>
    <property type="match status" value="1"/>
</dbReference>
<dbReference type="SUPFAM" id="SSF56300">
    <property type="entry name" value="Metallo-dependent phosphatases"/>
    <property type="match status" value="1"/>
</dbReference>
<dbReference type="OrthoDB" id="407609at2759"/>
<proteinExistence type="predicted"/>
<evidence type="ECO:0000313" key="1">
    <source>
        <dbReference type="EMBL" id="KAB2613193.1"/>
    </source>
</evidence>
<keyword evidence="2" id="KW-1185">Reference proteome</keyword>
<reference evidence="1 2" key="3">
    <citation type="submission" date="2019-11" db="EMBL/GenBank/DDBJ databases">
        <title>A de novo genome assembly of a pear dwarfing rootstock.</title>
        <authorList>
            <person name="Wang F."/>
            <person name="Wang J."/>
            <person name="Li S."/>
            <person name="Zhang Y."/>
            <person name="Fang M."/>
            <person name="Ma L."/>
            <person name="Zhao Y."/>
            <person name="Jiang S."/>
        </authorList>
    </citation>
    <scope>NUCLEOTIDE SEQUENCE [LARGE SCALE GENOMIC DNA]</scope>
    <source>
        <strain evidence="1">S2</strain>
        <tissue evidence="1">Leaf</tissue>
    </source>
</reference>
<dbReference type="GO" id="GO:0008419">
    <property type="term" value="F:RNA lariat debranching enzyme activity"/>
    <property type="evidence" value="ECO:0007669"/>
    <property type="project" value="TreeGrafter"/>
</dbReference>
<evidence type="ECO:0000313" key="2">
    <source>
        <dbReference type="Proteomes" id="UP000327157"/>
    </source>
</evidence>
<protein>
    <submittedName>
        <fullName evidence="1">Lariat debranching enzyme-like</fullName>
    </submittedName>
</protein>
<dbReference type="Proteomes" id="UP000327157">
    <property type="component" value="Chromosome 9"/>
</dbReference>
<reference evidence="1 2" key="1">
    <citation type="submission" date="2019-09" db="EMBL/GenBank/DDBJ databases">
        <authorList>
            <person name="Ou C."/>
        </authorList>
    </citation>
    <scope>NUCLEOTIDE SEQUENCE [LARGE SCALE GENOMIC DNA]</scope>
    <source>
        <strain evidence="1">S2</strain>
        <tissue evidence="1">Leaf</tissue>
    </source>
</reference>
<comment type="caution">
    <text evidence="1">The sequence shown here is derived from an EMBL/GenBank/DDBJ whole genome shotgun (WGS) entry which is preliminary data.</text>
</comment>
<gene>
    <name evidence="1" type="ORF">D8674_035509</name>
</gene>
<dbReference type="InterPro" id="IPR029052">
    <property type="entry name" value="Metallo-depent_PP-like"/>
</dbReference>
<dbReference type="GO" id="GO:0005634">
    <property type="term" value="C:nucleus"/>
    <property type="evidence" value="ECO:0007669"/>
    <property type="project" value="TreeGrafter"/>
</dbReference>
<organism evidence="1 2">
    <name type="scientific">Pyrus ussuriensis x Pyrus communis</name>
    <dbReference type="NCBI Taxonomy" id="2448454"/>
    <lineage>
        <taxon>Eukaryota</taxon>
        <taxon>Viridiplantae</taxon>
        <taxon>Streptophyta</taxon>
        <taxon>Embryophyta</taxon>
        <taxon>Tracheophyta</taxon>
        <taxon>Spermatophyta</taxon>
        <taxon>Magnoliopsida</taxon>
        <taxon>eudicotyledons</taxon>
        <taxon>Gunneridae</taxon>
        <taxon>Pentapetalae</taxon>
        <taxon>rosids</taxon>
        <taxon>fabids</taxon>
        <taxon>Rosales</taxon>
        <taxon>Rosaceae</taxon>
        <taxon>Amygdaloideae</taxon>
        <taxon>Maleae</taxon>
        <taxon>Pyrus</taxon>
    </lineage>
</organism>
<dbReference type="AlphaFoldDB" id="A0A5N5GDI5"/>
<dbReference type="EMBL" id="SMOL01000458">
    <property type="protein sequence ID" value="KAB2613193.1"/>
    <property type="molecule type" value="Genomic_DNA"/>
</dbReference>
<dbReference type="GO" id="GO:0000398">
    <property type="term" value="P:mRNA splicing, via spliceosome"/>
    <property type="evidence" value="ECO:0007669"/>
    <property type="project" value="TreeGrafter"/>
</dbReference>
<dbReference type="PANTHER" id="PTHR12849">
    <property type="entry name" value="RNA LARIAT DEBRANCHING ENZYME"/>
    <property type="match status" value="1"/>
</dbReference>
<accession>A0A5N5GDI5</accession>
<sequence length="102" mass="11756">MQVEEPINIFLSHDWLVGITDCGDWKELVWEKPDFKQEVQERSLGSKPVAQLLEKLKPPYWFSAHLHCKFAARVQHGEDGSVANFLALDNYLAGRKFLQLVC</sequence>
<reference evidence="2" key="2">
    <citation type="submission" date="2019-10" db="EMBL/GenBank/DDBJ databases">
        <title>A de novo genome assembly of a pear dwarfing rootstock.</title>
        <authorList>
            <person name="Wang F."/>
            <person name="Wang J."/>
            <person name="Li S."/>
            <person name="Zhang Y."/>
            <person name="Fang M."/>
            <person name="Ma L."/>
            <person name="Zhao Y."/>
            <person name="Jiang S."/>
        </authorList>
    </citation>
    <scope>NUCLEOTIDE SEQUENCE [LARGE SCALE GENOMIC DNA]</scope>
</reference>